<sequence>MAHWECKKCKGTNIIAVIEIFGTYEIATIDDNMEPQEILLEGKFIPVAEWLEIMFWEELKIEQYECKSCGHIDYSVEDMAEWIDPNPTKRIIKKFKKENKRLREKIAENERRIKYLRSHPISL</sequence>
<name>A0A7G9GXF2_9FUSO</name>
<keyword evidence="3" id="KW-1185">Reference proteome</keyword>
<reference evidence="2 3" key="1">
    <citation type="submission" date="2020-08" db="EMBL/GenBank/DDBJ databases">
        <authorList>
            <person name="Liu C."/>
            <person name="Sun Q."/>
        </authorList>
    </citation>
    <scope>NUCLEOTIDE SEQUENCE [LARGE SCALE GENOMIC DNA]</scope>
    <source>
        <strain evidence="2 3">NSJ-57</strain>
    </source>
</reference>
<dbReference type="EMBL" id="CP060637">
    <property type="protein sequence ID" value="QNM15484.1"/>
    <property type="molecule type" value="Genomic_DNA"/>
</dbReference>
<evidence type="ECO:0000256" key="1">
    <source>
        <dbReference type="SAM" id="Coils"/>
    </source>
</evidence>
<dbReference type="Proteomes" id="UP000515913">
    <property type="component" value="Chromosome"/>
</dbReference>
<gene>
    <name evidence="2" type="ORF">H9Q81_01195</name>
</gene>
<dbReference type="AlphaFoldDB" id="A0A7G9GXF2"/>
<accession>A0A7G9GXF2</accession>
<evidence type="ECO:0000313" key="3">
    <source>
        <dbReference type="Proteomes" id="UP000515913"/>
    </source>
</evidence>
<dbReference type="RefSeq" id="WP_187422950.1">
    <property type="nucleotide sequence ID" value="NZ_CP060637.1"/>
</dbReference>
<keyword evidence="1" id="KW-0175">Coiled coil</keyword>
<dbReference type="KEGG" id="fho:H9Q81_01195"/>
<protein>
    <submittedName>
        <fullName evidence="2">Uncharacterized protein</fullName>
    </submittedName>
</protein>
<organism evidence="2 3">
    <name type="scientific">Fusobacterium hominis</name>
    <dbReference type="NCBI Taxonomy" id="2764326"/>
    <lineage>
        <taxon>Bacteria</taxon>
        <taxon>Fusobacteriati</taxon>
        <taxon>Fusobacteriota</taxon>
        <taxon>Fusobacteriia</taxon>
        <taxon>Fusobacteriales</taxon>
        <taxon>Fusobacteriaceae</taxon>
        <taxon>Fusobacterium</taxon>
    </lineage>
</organism>
<evidence type="ECO:0000313" key="2">
    <source>
        <dbReference type="EMBL" id="QNM15484.1"/>
    </source>
</evidence>
<feature type="coiled-coil region" evidence="1">
    <location>
        <begin position="92"/>
        <end position="119"/>
    </location>
</feature>
<proteinExistence type="predicted"/>